<dbReference type="GO" id="GO:0009086">
    <property type="term" value="P:methionine biosynthetic process"/>
    <property type="evidence" value="ECO:0007669"/>
    <property type="project" value="InterPro"/>
</dbReference>
<sequence>MTQKLLATTAGSLPKPQWLAEPEKLWPKWNLHEDALWEGQKKAAKTWIKRQEQAGLDIVSDGEQFRIHFVHGFLQNILGINWDKKTPMGIRNNRYTVEVPTVVESVQRPGSIHAREAEFLRNNTKKKIKFTLPGPMTICDTIANDYYGTRSQMAYAFASILNEEAKELEKIGVDVIQFDEPAFNSFTKETLEWGIDALEKAVEGLACTTAVHICYGYGIRENINWKKSLGENWNQYQNIFPVLNKSSLNQVSLEFAGSKVPPELMRLLPDKELMVGVITVVANKLETPEEVKKNILLSLKYVDYERLIPCSNCGMAPLPEKIVLEKIKALGKGTALASK</sequence>
<dbReference type="NCBIfam" id="NF006589">
    <property type="entry name" value="PRK09121.1"/>
    <property type="match status" value="1"/>
</dbReference>
<evidence type="ECO:0000256" key="2">
    <source>
        <dbReference type="ARBA" id="ARBA00022723"/>
    </source>
</evidence>
<dbReference type="PANTHER" id="PTHR30519">
    <property type="entry name" value="5-METHYLTETRAHYDROPTEROYLTRIGLUTAMATE--HOMOCYSTEINE METHYLTRANSFERASE"/>
    <property type="match status" value="1"/>
</dbReference>
<evidence type="ECO:0000256" key="1">
    <source>
        <dbReference type="ARBA" id="ARBA00001947"/>
    </source>
</evidence>
<comment type="cofactor">
    <cofactor evidence="1">
        <name>Zn(2+)</name>
        <dbReference type="ChEBI" id="CHEBI:29105"/>
    </cofactor>
</comment>
<gene>
    <name evidence="5" type="ORF">METZ01_LOCUS91270</name>
</gene>
<protein>
    <recommendedName>
        <fullName evidence="4">Cobalamin-independent methionine synthase MetE C-terminal/archaeal domain-containing protein</fullName>
    </recommendedName>
</protein>
<dbReference type="InterPro" id="IPR038071">
    <property type="entry name" value="UROD/MetE-like_sf"/>
</dbReference>
<dbReference type="GO" id="GO:0003871">
    <property type="term" value="F:5-methyltetrahydropteroyltriglutamate-homocysteine S-methyltransferase activity"/>
    <property type="evidence" value="ECO:0007669"/>
    <property type="project" value="InterPro"/>
</dbReference>
<dbReference type="InterPro" id="IPR002629">
    <property type="entry name" value="Met_Synth_C/arc"/>
</dbReference>
<dbReference type="AlphaFoldDB" id="A0A381VDI2"/>
<keyword evidence="2" id="KW-0479">Metal-binding</keyword>
<name>A0A381VDI2_9ZZZZ</name>
<evidence type="ECO:0000313" key="5">
    <source>
        <dbReference type="EMBL" id="SVA38416.1"/>
    </source>
</evidence>
<dbReference type="Pfam" id="PF01717">
    <property type="entry name" value="Meth_synt_2"/>
    <property type="match status" value="1"/>
</dbReference>
<dbReference type="GO" id="GO:0008270">
    <property type="term" value="F:zinc ion binding"/>
    <property type="evidence" value="ECO:0007669"/>
    <property type="project" value="InterPro"/>
</dbReference>
<organism evidence="5">
    <name type="scientific">marine metagenome</name>
    <dbReference type="NCBI Taxonomy" id="408172"/>
    <lineage>
        <taxon>unclassified sequences</taxon>
        <taxon>metagenomes</taxon>
        <taxon>ecological metagenomes</taxon>
    </lineage>
</organism>
<evidence type="ECO:0000259" key="4">
    <source>
        <dbReference type="Pfam" id="PF01717"/>
    </source>
</evidence>
<dbReference type="SUPFAM" id="SSF51726">
    <property type="entry name" value="UROD/MetE-like"/>
    <property type="match status" value="1"/>
</dbReference>
<dbReference type="EMBL" id="UINC01008540">
    <property type="protein sequence ID" value="SVA38416.1"/>
    <property type="molecule type" value="Genomic_DNA"/>
</dbReference>
<proteinExistence type="predicted"/>
<evidence type="ECO:0000256" key="3">
    <source>
        <dbReference type="ARBA" id="ARBA00022833"/>
    </source>
</evidence>
<accession>A0A381VDI2</accession>
<feature type="domain" description="Cobalamin-independent methionine synthase MetE C-terminal/archaeal" evidence="4">
    <location>
        <begin position="7"/>
        <end position="329"/>
    </location>
</feature>
<dbReference type="CDD" id="cd03311">
    <property type="entry name" value="CIMS_C_terminal_like"/>
    <property type="match status" value="1"/>
</dbReference>
<dbReference type="Gene3D" id="3.20.20.210">
    <property type="match status" value="1"/>
</dbReference>
<reference evidence="5" key="1">
    <citation type="submission" date="2018-05" db="EMBL/GenBank/DDBJ databases">
        <authorList>
            <person name="Lanie J.A."/>
            <person name="Ng W.-L."/>
            <person name="Kazmierczak K.M."/>
            <person name="Andrzejewski T.M."/>
            <person name="Davidsen T.M."/>
            <person name="Wayne K.J."/>
            <person name="Tettelin H."/>
            <person name="Glass J.I."/>
            <person name="Rusch D."/>
            <person name="Podicherti R."/>
            <person name="Tsui H.-C.T."/>
            <person name="Winkler M.E."/>
        </authorList>
    </citation>
    <scope>NUCLEOTIDE SEQUENCE</scope>
</reference>
<keyword evidence="3" id="KW-0862">Zinc</keyword>